<keyword evidence="2" id="KW-0472">Membrane</keyword>
<evidence type="ECO:0000313" key="5">
    <source>
        <dbReference type="Proteomes" id="UP000736335"/>
    </source>
</evidence>
<evidence type="ECO:0000256" key="2">
    <source>
        <dbReference type="SAM" id="Phobius"/>
    </source>
</evidence>
<name>A0A9P6HGF2_9AGAM</name>
<evidence type="ECO:0000313" key="4">
    <source>
        <dbReference type="EMBL" id="KAF9786761.1"/>
    </source>
</evidence>
<feature type="transmembrane region" description="Helical" evidence="2">
    <location>
        <begin position="20"/>
        <end position="39"/>
    </location>
</feature>
<dbReference type="EMBL" id="WIUZ02000005">
    <property type="protein sequence ID" value="KAF9786761.1"/>
    <property type="molecule type" value="Genomic_DNA"/>
</dbReference>
<feature type="domain" description="DUF6533" evidence="3">
    <location>
        <begin position="22"/>
        <end position="64"/>
    </location>
</feature>
<accession>A0A9P6HGF2</accession>
<dbReference type="Pfam" id="PF20151">
    <property type="entry name" value="DUF6533"/>
    <property type="match status" value="1"/>
</dbReference>
<keyword evidence="5" id="KW-1185">Reference proteome</keyword>
<feature type="transmembrane region" description="Helical" evidence="2">
    <location>
        <begin position="98"/>
        <end position="119"/>
    </location>
</feature>
<dbReference type="AlphaFoldDB" id="A0A9P6HGF2"/>
<dbReference type="InterPro" id="IPR045340">
    <property type="entry name" value="DUF6533"/>
</dbReference>
<evidence type="ECO:0000259" key="3">
    <source>
        <dbReference type="Pfam" id="PF20151"/>
    </source>
</evidence>
<feature type="transmembrane region" description="Helical" evidence="2">
    <location>
        <begin position="51"/>
        <end position="69"/>
    </location>
</feature>
<sequence>MSSALDSIIQLGQDITAYKIYALSAGTVLFYDYLLTLPDEVNYVWPERKRWTFWVFMLNRYFPMTWQFWRFVAQILPPIPLDAYRLCTYTQNQKSTEVAYTSLSLLYDALAFMVIIFQARRSRVPGLKVSNILNTIAEDSTRYFIVIFTSHFVLVMTLNLGRVTIQFLPGAGILVYLPLMISRIMLSLKKAADSTRTPWSLTQDTWNGNAVRSGLVFGRPPGRGPIEDEDTEISLDTFQEP</sequence>
<feature type="region of interest" description="Disordered" evidence="1">
    <location>
        <begin position="219"/>
        <end position="241"/>
    </location>
</feature>
<dbReference type="OrthoDB" id="3251775at2759"/>
<reference evidence="4" key="2">
    <citation type="submission" date="2020-11" db="EMBL/GenBank/DDBJ databases">
        <authorList>
            <consortium name="DOE Joint Genome Institute"/>
            <person name="Kuo A."/>
            <person name="Miyauchi S."/>
            <person name="Kiss E."/>
            <person name="Drula E."/>
            <person name="Kohler A."/>
            <person name="Sanchez-Garcia M."/>
            <person name="Andreopoulos B."/>
            <person name="Barry K.W."/>
            <person name="Bonito G."/>
            <person name="Buee M."/>
            <person name="Carver A."/>
            <person name="Chen C."/>
            <person name="Cichocki N."/>
            <person name="Clum A."/>
            <person name="Culley D."/>
            <person name="Crous P.W."/>
            <person name="Fauchery L."/>
            <person name="Girlanda M."/>
            <person name="Hayes R."/>
            <person name="Keri Z."/>
            <person name="Labutti K."/>
            <person name="Lipzen A."/>
            <person name="Lombard V."/>
            <person name="Magnuson J."/>
            <person name="Maillard F."/>
            <person name="Morin E."/>
            <person name="Murat C."/>
            <person name="Nolan M."/>
            <person name="Ohm R."/>
            <person name="Pangilinan J."/>
            <person name="Pereira M."/>
            <person name="Perotto S."/>
            <person name="Peter M."/>
            <person name="Riley R."/>
            <person name="Sitrit Y."/>
            <person name="Stielow B."/>
            <person name="Szollosi G."/>
            <person name="Zifcakova L."/>
            <person name="Stursova M."/>
            <person name="Spatafora J.W."/>
            <person name="Tedersoo L."/>
            <person name="Vaario L.-M."/>
            <person name="Yamada A."/>
            <person name="Yan M."/>
            <person name="Wang P."/>
            <person name="Xu J."/>
            <person name="Bruns T."/>
            <person name="Baldrian P."/>
            <person name="Vilgalys R."/>
            <person name="Henrissat B."/>
            <person name="Grigoriev I.V."/>
            <person name="Hibbett D."/>
            <person name="Nagy L.G."/>
            <person name="Martin F.M."/>
        </authorList>
    </citation>
    <scope>NUCLEOTIDE SEQUENCE</scope>
    <source>
        <strain evidence="4">UH-Tt-Lm1</strain>
    </source>
</reference>
<protein>
    <recommendedName>
        <fullName evidence="3">DUF6533 domain-containing protein</fullName>
    </recommendedName>
</protein>
<keyword evidence="2" id="KW-1133">Transmembrane helix</keyword>
<evidence type="ECO:0000256" key="1">
    <source>
        <dbReference type="SAM" id="MobiDB-lite"/>
    </source>
</evidence>
<reference evidence="4" key="1">
    <citation type="journal article" date="2020" name="Nat. Commun.">
        <title>Large-scale genome sequencing of mycorrhizal fungi provides insights into the early evolution of symbiotic traits.</title>
        <authorList>
            <person name="Miyauchi S."/>
            <person name="Kiss E."/>
            <person name="Kuo A."/>
            <person name="Drula E."/>
            <person name="Kohler A."/>
            <person name="Sanchez-Garcia M."/>
            <person name="Morin E."/>
            <person name="Andreopoulos B."/>
            <person name="Barry K.W."/>
            <person name="Bonito G."/>
            <person name="Buee M."/>
            <person name="Carver A."/>
            <person name="Chen C."/>
            <person name="Cichocki N."/>
            <person name="Clum A."/>
            <person name="Culley D."/>
            <person name="Crous P.W."/>
            <person name="Fauchery L."/>
            <person name="Girlanda M."/>
            <person name="Hayes R.D."/>
            <person name="Keri Z."/>
            <person name="LaButti K."/>
            <person name="Lipzen A."/>
            <person name="Lombard V."/>
            <person name="Magnuson J."/>
            <person name="Maillard F."/>
            <person name="Murat C."/>
            <person name="Nolan M."/>
            <person name="Ohm R.A."/>
            <person name="Pangilinan J."/>
            <person name="Pereira M.F."/>
            <person name="Perotto S."/>
            <person name="Peter M."/>
            <person name="Pfister S."/>
            <person name="Riley R."/>
            <person name="Sitrit Y."/>
            <person name="Stielow J.B."/>
            <person name="Szollosi G."/>
            <person name="Zifcakova L."/>
            <person name="Stursova M."/>
            <person name="Spatafora J.W."/>
            <person name="Tedersoo L."/>
            <person name="Vaario L.M."/>
            <person name="Yamada A."/>
            <person name="Yan M."/>
            <person name="Wang P."/>
            <person name="Xu J."/>
            <person name="Bruns T."/>
            <person name="Baldrian P."/>
            <person name="Vilgalys R."/>
            <person name="Dunand C."/>
            <person name="Henrissat B."/>
            <person name="Grigoriev I.V."/>
            <person name="Hibbett D."/>
            <person name="Nagy L.G."/>
            <person name="Martin F.M."/>
        </authorList>
    </citation>
    <scope>NUCLEOTIDE SEQUENCE</scope>
    <source>
        <strain evidence="4">UH-Tt-Lm1</strain>
    </source>
</reference>
<dbReference type="Proteomes" id="UP000736335">
    <property type="component" value="Unassembled WGS sequence"/>
</dbReference>
<comment type="caution">
    <text evidence="4">The sequence shown here is derived from an EMBL/GenBank/DDBJ whole genome shotgun (WGS) entry which is preliminary data.</text>
</comment>
<keyword evidence="2" id="KW-0812">Transmembrane</keyword>
<feature type="transmembrane region" description="Helical" evidence="2">
    <location>
        <begin position="140"/>
        <end position="161"/>
    </location>
</feature>
<organism evidence="4 5">
    <name type="scientific">Thelephora terrestris</name>
    <dbReference type="NCBI Taxonomy" id="56493"/>
    <lineage>
        <taxon>Eukaryota</taxon>
        <taxon>Fungi</taxon>
        <taxon>Dikarya</taxon>
        <taxon>Basidiomycota</taxon>
        <taxon>Agaricomycotina</taxon>
        <taxon>Agaricomycetes</taxon>
        <taxon>Thelephorales</taxon>
        <taxon>Thelephoraceae</taxon>
        <taxon>Thelephora</taxon>
    </lineage>
</organism>
<proteinExistence type="predicted"/>
<feature type="transmembrane region" description="Helical" evidence="2">
    <location>
        <begin position="167"/>
        <end position="186"/>
    </location>
</feature>
<gene>
    <name evidence="4" type="ORF">BJ322DRAFT_1106879</name>
</gene>